<dbReference type="AlphaFoldDB" id="A0A226BVH4"/>
<sequence length="208" mass="24826">MNKLDKLFFLEFIDKLHEKERLKFIIDYNAAPTIKNIKPATLISFTKRGKALLSLWKSYRHEIEKELQLESFDMRETKNSTLVLFYKEKLLDNYIKNSDFLLERGYFTSMSLNSKLNKLRYRFLIEPCPHEVGIFLGIPEHDVEGFINNNGKGYIMKGYWKVYKKPEYARKLFREYDKAKKEIICKLIQKIVKYEKKPGGRDFETKIG</sequence>
<reference evidence="1 2" key="1">
    <citation type="submission" date="2017-06" db="EMBL/GenBank/DDBJ databases">
        <title>Draft Genome Sequence of Natranaerobius trueperi halophilic, alkalithermophilic bacteria from soda lakes.</title>
        <authorList>
            <person name="Zhao B."/>
        </authorList>
    </citation>
    <scope>NUCLEOTIDE SEQUENCE [LARGE SCALE GENOMIC DNA]</scope>
    <source>
        <strain evidence="1 2">DSM 18760</strain>
    </source>
</reference>
<dbReference type="OrthoDB" id="5393676at2"/>
<accession>A0A226BVH4</accession>
<evidence type="ECO:0008006" key="3">
    <source>
        <dbReference type="Google" id="ProtNLM"/>
    </source>
</evidence>
<dbReference type="InterPro" id="IPR024523">
    <property type="entry name" value="DUF3793"/>
</dbReference>
<gene>
    <name evidence="1" type="ORF">CDO51_10825</name>
</gene>
<name>A0A226BVH4_9FIRM</name>
<keyword evidence="2" id="KW-1185">Reference proteome</keyword>
<comment type="caution">
    <text evidence="1">The sequence shown here is derived from an EMBL/GenBank/DDBJ whole genome shotgun (WGS) entry which is preliminary data.</text>
</comment>
<protein>
    <recommendedName>
        <fullName evidence="3">DUF3793 domain-containing protein</fullName>
    </recommendedName>
</protein>
<dbReference type="Proteomes" id="UP000214588">
    <property type="component" value="Unassembled WGS sequence"/>
</dbReference>
<dbReference type="EMBL" id="NIQC01000029">
    <property type="protein sequence ID" value="OWZ83048.1"/>
    <property type="molecule type" value="Genomic_DNA"/>
</dbReference>
<proteinExistence type="predicted"/>
<evidence type="ECO:0000313" key="1">
    <source>
        <dbReference type="EMBL" id="OWZ83048.1"/>
    </source>
</evidence>
<organism evidence="1 2">
    <name type="scientific">Natranaerobius trueperi</name>
    <dbReference type="NCBI Taxonomy" id="759412"/>
    <lineage>
        <taxon>Bacteria</taxon>
        <taxon>Bacillati</taxon>
        <taxon>Bacillota</taxon>
        <taxon>Clostridia</taxon>
        <taxon>Natranaerobiales</taxon>
        <taxon>Natranaerobiaceae</taxon>
        <taxon>Natranaerobius</taxon>
    </lineage>
</organism>
<dbReference type="Pfam" id="PF12672">
    <property type="entry name" value="DUF3793"/>
    <property type="match status" value="1"/>
</dbReference>
<dbReference type="RefSeq" id="WP_089024277.1">
    <property type="nucleotide sequence ID" value="NZ_NIQC01000029.1"/>
</dbReference>
<evidence type="ECO:0000313" key="2">
    <source>
        <dbReference type="Proteomes" id="UP000214588"/>
    </source>
</evidence>